<keyword evidence="1" id="KW-1133">Transmembrane helix</keyword>
<evidence type="ECO:0000256" key="1">
    <source>
        <dbReference type="SAM" id="Phobius"/>
    </source>
</evidence>
<comment type="caution">
    <text evidence="2">The sequence shown here is derived from an EMBL/GenBank/DDBJ whole genome shotgun (WGS) entry which is preliminary data.</text>
</comment>
<dbReference type="EMBL" id="CAXHTA020000010">
    <property type="protein sequence ID" value="CAL5224388.1"/>
    <property type="molecule type" value="Genomic_DNA"/>
</dbReference>
<dbReference type="Proteomes" id="UP001497392">
    <property type="component" value="Unassembled WGS sequence"/>
</dbReference>
<keyword evidence="1" id="KW-0472">Membrane</keyword>
<reference evidence="2 3" key="1">
    <citation type="submission" date="2024-06" db="EMBL/GenBank/DDBJ databases">
        <authorList>
            <person name="Kraege A."/>
            <person name="Thomma B."/>
        </authorList>
    </citation>
    <scope>NUCLEOTIDE SEQUENCE [LARGE SCALE GENOMIC DNA]</scope>
</reference>
<proteinExistence type="predicted"/>
<name>A0ABP1FWX5_9CHLO</name>
<evidence type="ECO:0000313" key="3">
    <source>
        <dbReference type="Proteomes" id="UP001497392"/>
    </source>
</evidence>
<gene>
    <name evidence="2" type="primary">g7069</name>
    <name evidence="2" type="ORF">VP750_LOCUS6047</name>
</gene>
<organism evidence="2 3">
    <name type="scientific">Coccomyxa viridis</name>
    <dbReference type="NCBI Taxonomy" id="1274662"/>
    <lineage>
        <taxon>Eukaryota</taxon>
        <taxon>Viridiplantae</taxon>
        <taxon>Chlorophyta</taxon>
        <taxon>core chlorophytes</taxon>
        <taxon>Trebouxiophyceae</taxon>
        <taxon>Trebouxiophyceae incertae sedis</taxon>
        <taxon>Coccomyxaceae</taxon>
        <taxon>Coccomyxa</taxon>
    </lineage>
</organism>
<feature type="transmembrane region" description="Helical" evidence="1">
    <location>
        <begin position="52"/>
        <end position="71"/>
    </location>
</feature>
<feature type="transmembrane region" description="Helical" evidence="1">
    <location>
        <begin position="99"/>
        <end position="122"/>
    </location>
</feature>
<keyword evidence="3" id="KW-1185">Reference proteome</keyword>
<sequence length="315" mass="34355">MKDPSSRGCRAFLKSQRSRGDYQRARGGQVQVRCQGNNGEKKPLSQQTKDRLIIVGTTVVLAAAIAVAGTIQQDDLADAIYGDGVSTGLGSASNAPGDLAAGLLWSVSLYFCSPLQLLLLFLGRIETERPSDWVLRQLGHLTAQPLDDPGYSAPVYLRLPTVVLFVLSGFATSWLLSLSLGDATWGVSTGIGSCFAAAIYEVGRPTRLSSDEAVELENQWQDFAKFAEERLRRSGRCHESEIKDALSKSDRRFRGPDAMSESALRDMIRNWHPAADRTATGYYKNLSLRAKVDPFTGQTIGSEDVVPAARRQTDI</sequence>
<accession>A0ABP1FWX5</accession>
<evidence type="ECO:0000313" key="2">
    <source>
        <dbReference type="EMBL" id="CAL5224388.1"/>
    </source>
</evidence>
<protein>
    <submittedName>
        <fullName evidence="2">G7069 protein</fullName>
    </submittedName>
</protein>
<keyword evidence="1" id="KW-0812">Transmembrane</keyword>